<proteinExistence type="predicted"/>
<dbReference type="InterPro" id="IPR045340">
    <property type="entry name" value="DUF6533"/>
</dbReference>
<keyword evidence="1" id="KW-0812">Transmembrane</keyword>
<keyword evidence="4" id="KW-1185">Reference proteome</keyword>
<feature type="transmembrane region" description="Helical" evidence="1">
    <location>
        <begin position="12"/>
        <end position="30"/>
    </location>
</feature>
<comment type="caution">
    <text evidence="3">The sequence shown here is derived from an EMBL/GenBank/DDBJ whole genome shotgun (WGS) entry which is preliminary data.</text>
</comment>
<feature type="transmembrane region" description="Helical" evidence="1">
    <location>
        <begin position="123"/>
        <end position="143"/>
    </location>
</feature>
<dbReference type="Proteomes" id="UP001218218">
    <property type="component" value="Unassembled WGS sequence"/>
</dbReference>
<sequence>MSAEQIQVQLNSNAYFDLVSFSILFYEYWITLDWEVSRYLGTRLSWPNVLFFANRYGTLLGNIPVVMEYFWTENSTPTKIKVSALLCLGLESYHQYFIIATQVLVAAMLILRTHALYGHSKRVLALMITVTVGCVAVGIWTVLTGKAVDTNTNLPLYFGCNYPTSKAQGLSLAAAWGCVAVFDCMIFLLTVYKVFTRHRGIGLATVLLRDGSLYFGVMLLSNLSNIVTFVLGTPYTRGIATTFTNIISSVMITRLMLNLRDPALARMAGTHSTSVTADLHFAPHRFESETGQTRVERDTDVNETMDTELMITNLNRRT</sequence>
<dbReference type="EMBL" id="JARIHO010000019">
    <property type="protein sequence ID" value="KAJ7347547.1"/>
    <property type="molecule type" value="Genomic_DNA"/>
</dbReference>
<feature type="transmembrane region" description="Helical" evidence="1">
    <location>
        <begin position="213"/>
        <end position="232"/>
    </location>
</feature>
<keyword evidence="1" id="KW-0472">Membrane</keyword>
<evidence type="ECO:0000313" key="4">
    <source>
        <dbReference type="Proteomes" id="UP001218218"/>
    </source>
</evidence>
<evidence type="ECO:0000313" key="3">
    <source>
        <dbReference type="EMBL" id="KAJ7347547.1"/>
    </source>
</evidence>
<feature type="transmembrane region" description="Helical" evidence="1">
    <location>
        <begin position="93"/>
        <end position="111"/>
    </location>
</feature>
<organism evidence="3 4">
    <name type="scientific">Mycena albidolilacea</name>
    <dbReference type="NCBI Taxonomy" id="1033008"/>
    <lineage>
        <taxon>Eukaryota</taxon>
        <taxon>Fungi</taxon>
        <taxon>Dikarya</taxon>
        <taxon>Basidiomycota</taxon>
        <taxon>Agaricomycotina</taxon>
        <taxon>Agaricomycetes</taxon>
        <taxon>Agaricomycetidae</taxon>
        <taxon>Agaricales</taxon>
        <taxon>Marasmiineae</taxon>
        <taxon>Mycenaceae</taxon>
        <taxon>Mycena</taxon>
    </lineage>
</organism>
<evidence type="ECO:0000256" key="1">
    <source>
        <dbReference type="SAM" id="Phobius"/>
    </source>
</evidence>
<gene>
    <name evidence="3" type="ORF">DFH08DRAFT_1080464</name>
</gene>
<feature type="transmembrane region" description="Helical" evidence="1">
    <location>
        <begin position="173"/>
        <end position="192"/>
    </location>
</feature>
<evidence type="ECO:0000259" key="2">
    <source>
        <dbReference type="Pfam" id="PF20151"/>
    </source>
</evidence>
<feature type="non-terminal residue" evidence="3">
    <location>
        <position position="1"/>
    </location>
</feature>
<feature type="transmembrane region" description="Helical" evidence="1">
    <location>
        <begin position="238"/>
        <end position="257"/>
    </location>
</feature>
<reference evidence="3" key="1">
    <citation type="submission" date="2023-03" db="EMBL/GenBank/DDBJ databases">
        <title>Massive genome expansion in bonnet fungi (Mycena s.s.) driven by repeated elements and novel gene families across ecological guilds.</title>
        <authorList>
            <consortium name="Lawrence Berkeley National Laboratory"/>
            <person name="Harder C.B."/>
            <person name="Miyauchi S."/>
            <person name="Viragh M."/>
            <person name="Kuo A."/>
            <person name="Thoen E."/>
            <person name="Andreopoulos B."/>
            <person name="Lu D."/>
            <person name="Skrede I."/>
            <person name="Drula E."/>
            <person name="Henrissat B."/>
            <person name="Morin E."/>
            <person name="Kohler A."/>
            <person name="Barry K."/>
            <person name="LaButti K."/>
            <person name="Morin E."/>
            <person name="Salamov A."/>
            <person name="Lipzen A."/>
            <person name="Mereny Z."/>
            <person name="Hegedus B."/>
            <person name="Baldrian P."/>
            <person name="Stursova M."/>
            <person name="Weitz H."/>
            <person name="Taylor A."/>
            <person name="Grigoriev I.V."/>
            <person name="Nagy L.G."/>
            <person name="Martin F."/>
            <person name="Kauserud H."/>
        </authorList>
    </citation>
    <scope>NUCLEOTIDE SEQUENCE</scope>
    <source>
        <strain evidence="3">CBHHK002</strain>
    </source>
</reference>
<feature type="domain" description="DUF6533" evidence="2">
    <location>
        <begin position="15"/>
        <end position="60"/>
    </location>
</feature>
<keyword evidence="1" id="KW-1133">Transmembrane helix</keyword>
<name>A0AAD7A1C7_9AGAR</name>
<dbReference type="Pfam" id="PF20151">
    <property type="entry name" value="DUF6533"/>
    <property type="match status" value="1"/>
</dbReference>
<accession>A0AAD7A1C7</accession>
<protein>
    <recommendedName>
        <fullName evidence="2">DUF6533 domain-containing protein</fullName>
    </recommendedName>
</protein>
<dbReference type="AlphaFoldDB" id="A0AAD7A1C7"/>